<dbReference type="PANTHER" id="PTHR13049">
    <property type="entry name" value="DUF814-RELATED"/>
    <property type="match status" value="1"/>
</dbReference>
<organism evidence="4 5">
    <name type="scientific">Meira miltonrushii</name>
    <dbReference type="NCBI Taxonomy" id="1280837"/>
    <lineage>
        <taxon>Eukaryota</taxon>
        <taxon>Fungi</taxon>
        <taxon>Dikarya</taxon>
        <taxon>Basidiomycota</taxon>
        <taxon>Ustilaginomycotina</taxon>
        <taxon>Exobasidiomycetes</taxon>
        <taxon>Exobasidiales</taxon>
        <taxon>Brachybasidiaceae</taxon>
        <taxon>Meira</taxon>
    </lineage>
</organism>
<evidence type="ECO:0000313" key="5">
    <source>
        <dbReference type="Proteomes" id="UP000245771"/>
    </source>
</evidence>
<name>A0A316VS27_9BASI</name>
<feature type="compositionally biased region" description="Basic and acidic residues" evidence="2">
    <location>
        <begin position="197"/>
        <end position="207"/>
    </location>
</feature>
<evidence type="ECO:0000256" key="2">
    <source>
        <dbReference type="SAM" id="MobiDB-lite"/>
    </source>
</evidence>
<feature type="region of interest" description="Disordered" evidence="2">
    <location>
        <begin position="132"/>
        <end position="231"/>
    </location>
</feature>
<dbReference type="InterPro" id="IPR008532">
    <property type="entry name" value="NFACT_RNA-bd"/>
</dbReference>
<feature type="domain" description="NFACT RNA-binding" evidence="3">
    <location>
        <begin position="1"/>
        <end position="112"/>
    </location>
</feature>
<dbReference type="InParanoid" id="A0A316VS27"/>
<feature type="compositionally biased region" description="Basic and acidic residues" evidence="2">
    <location>
        <begin position="135"/>
        <end position="183"/>
    </location>
</feature>
<evidence type="ECO:0000256" key="1">
    <source>
        <dbReference type="ARBA" id="ARBA00008998"/>
    </source>
</evidence>
<dbReference type="PANTHER" id="PTHR13049:SF2">
    <property type="entry name" value="COILED-COIL DOMAIN-CONTAINING PROTEIN 25"/>
    <property type="match status" value="1"/>
</dbReference>
<evidence type="ECO:0000259" key="3">
    <source>
        <dbReference type="Pfam" id="PF05670"/>
    </source>
</evidence>
<dbReference type="EMBL" id="KZ819602">
    <property type="protein sequence ID" value="PWN38305.1"/>
    <property type="molecule type" value="Genomic_DNA"/>
</dbReference>
<keyword evidence="5" id="KW-1185">Reference proteome</keyword>
<dbReference type="Proteomes" id="UP000245771">
    <property type="component" value="Unassembled WGS sequence"/>
</dbReference>
<sequence>MVLFYTSTTIDPPATIYMGRDKVENEDLIKYGDDEDVWFHVDKLSSAHVYLRLPAGMKWDSIPTKLLDDLGQLTKANSIEGNRKNNQTIIYTPWRNIKKQGDMAIGTVMFHNDQVVRRHHIAQRDNAIVNRLNKTKREEKVDHEAVRQEREKERNKVKRDAANKLKNSELEEKRKRLAEKEAADYSNVYSQEAIEEERERKEREKAQKQQSNGKEGEEEEDDGMDSDDSFM</sequence>
<dbReference type="STRING" id="1280837.A0A316VS27"/>
<feature type="compositionally biased region" description="Acidic residues" evidence="2">
    <location>
        <begin position="216"/>
        <end position="231"/>
    </location>
</feature>
<gene>
    <name evidence="4" type="ORF">FA14DRAFT_143265</name>
</gene>
<dbReference type="Pfam" id="PF05670">
    <property type="entry name" value="NFACT-R_1"/>
    <property type="match status" value="1"/>
</dbReference>
<dbReference type="InterPro" id="IPR039730">
    <property type="entry name" value="Jlp2/Ccd25"/>
</dbReference>
<dbReference type="GeneID" id="37018984"/>
<dbReference type="AlphaFoldDB" id="A0A316VS27"/>
<dbReference type="RefSeq" id="XP_025358607.1">
    <property type="nucleotide sequence ID" value="XM_025497203.1"/>
</dbReference>
<accession>A0A316VS27</accession>
<proteinExistence type="inferred from homology"/>
<protein>
    <submittedName>
        <fullName evidence="4">DUF814-domain-containing protein</fullName>
    </submittedName>
</protein>
<comment type="similarity">
    <text evidence="1">Belongs to the CCDC25 family.</text>
</comment>
<reference evidence="4 5" key="1">
    <citation type="journal article" date="2018" name="Mol. Biol. Evol.">
        <title>Broad Genomic Sampling Reveals a Smut Pathogenic Ancestry of the Fungal Clade Ustilaginomycotina.</title>
        <authorList>
            <person name="Kijpornyongpan T."/>
            <person name="Mondo S.J."/>
            <person name="Barry K."/>
            <person name="Sandor L."/>
            <person name="Lee J."/>
            <person name="Lipzen A."/>
            <person name="Pangilinan J."/>
            <person name="LaButti K."/>
            <person name="Hainaut M."/>
            <person name="Henrissat B."/>
            <person name="Grigoriev I.V."/>
            <person name="Spatafora J.W."/>
            <person name="Aime M.C."/>
        </authorList>
    </citation>
    <scope>NUCLEOTIDE SEQUENCE [LARGE SCALE GENOMIC DNA]</scope>
    <source>
        <strain evidence="4 5">MCA 3882</strain>
    </source>
</reference>
<dbReference type="OrthoDB" id="200398at2759"/>
<evidence type="ECO:0000313" key="4">
    <source>
        <dbReference type="EMBL" id="PWN38305.1"/>
    </source>
</evidence>